<evidence type="ECO:0000313" key="1">
    <source>
        <dbReference type="EMBL" id="PPK96553.1"/>
    </source>
</evidence>
<keyword evidence="2" id="KW-1185">Reference proteome</keyword>
<reference evidence="1 2" key="1">
    <citation type="submission" date="2018-02" db="EMBL/GenBank/DDBJ databases">
        <title>Genomic Encyclopedia of Archaeal and Bacterial Type Strains, Phase II (KMG-II): from individual species to whole genera.</title>
        <authorList>
            <person name="Goeker M."/>
        </authorList>
    </citation>
    <scope>NUCLEOTIDE SEQUENCE [LARGE SCALE GENOMIC DNA]</scope>
    <source>
        <strain evidence="1 2">DSM 16809</strain>
    </source>
</reference>
<dbReference type="Proteomes" id="UP000239002">
    <property type="component" value="Unassembled WGS sequence"/>
</dbReference>
<comment type="caution">
    <text evidence="1">The sequence shown here is derived from an EMBL/GenBank/DDBJ whole genome shotgun (WGS) entry which is preliminary data.</text>
</comment>
<dbReference type="RefSeq" id="WP_104514105.1">
    <property type="nucleotide sequence ID" value="NZ_MQVW01000027.1"/>
</dbReference>
<dbReference type="EMBL" id="PTJE01000001">
    <property type="protein sequence ID" value="PPK96553.1"/>
    <property type="molecule type" value="Genomic_DNA"/>
</dbReference>
<gene>
    <name evidence="1" type="ORF">LY01_00376</name>
</gene>
<dbReference type="AlphaFoldDB" id="A0A2S6IQM3"/>
<organism evidence="1 2">
    <name type="scientific">Nonlabens xylanidelens</name>
    <dbReference type="NCBI Taxonomy" id="191564"/>
    <lineage>
        <taxon>Bacteria</taxon>
        <taxon>Pseudomonadati</taxon>
        <taxon>Bacteroidota</taxon>
        <taxon>Flavobacteriia</taxon>
        <taxon>Flavobacteriales</taxon>
        <taxon>Flavobacteriaceae</taxon>
        <taxon>Nonlabens</taxon>
    </lineage>
</organism>
<accession>A0A2S6IQM3</accession>
<name>A0A2S6IQM3_9FLAO</name>
<proteinExistence type="predicted"/>
<protein>
    <submittedName>
        <fullName evidence="1">Uncharacterized protein</fullName>
    </submittedName>
</protein>
<sequence length="187" mass="21363">MESLSKNPSFEILSYLPAYGKMYIPIPKRNLSEGLVVEFTKDNGNTWVANFEISNDKESISFISELSNYKEVIVIINETAYLIDRNVESPVLAFKGLFQKAIQVDSFVVLICNNSITIVKNSKEIKFIDNLNFMSSHDISLGKDCINVEILNNSLAIYQTHTIRLSEIKFDDLYSSNYYQAHKIIED</sequence>
<evidence type="ECO:0000313" key="2">
    <source>
        <dbReference type="Proteomes" id="UP000239002"/>
    </source>
</evidence>
<dbReference type="OrthoDB" id="8449305at2"/>